<dbReference type="GO" id="GO:0009252">
    <property type="term" value="P:peptidoglycan biosynthetic process"/>
    <property type="evidence" value="ECO:0007669"/>
    <property type="project" value="UniProtKB-KW"/>
</dbReference>
<organism evidence="5 6">
    <name type="scientific">Candidatus Dojkabacteria bacterium</name>
    <dbReference type="NCBI Taxonomy" id="2099670"/>
    <lineage>
        <taxon>Bacteria</taxon>
        <taxon>Candidatus Dojkabacteria</taxon>
    </lineage>
</organism>
<reference evidence="5" key="2">
    <citation type="journal article" date="2021" name="Microbiome">
        <title>Successional dynamics and alternative stable states in a saline activated sludge microbial community over 9 years.</title>
        <authorList>
            <person name="Wang Y."/>
            <person name="Ye J."/>
            <person name="Ju F."/>
            <person name="Liu L."/>
            <person name="Boyd J.A."/>
            <person name="Deng Y."/>
            <person name="Parks D.H."/>
            <person name="Jiang X."/>
            <person name="Yin X."/>
            <person name="Woodcroft B.J."/>
            <person name="Tyson G.W."/>
            <person name="Hugenholtz P."/>
            <person name="Polz M.F."/>
            <person name="Zhang T."/>
        </authorList>
    </citation>
    <scope>NUCLEOTIDE SEQUENCE</scope>
    <source>
        <strain evidence="5">HKST-UBA15</strain>
    </source>
</reference>
<dbReference type="Pfam" id="PF02875">
    <property type="entry name" value="Mur_ligase_C"/>
    <property type="match status" value="1"/>
</dbReference>
<dbReference type="SUPFAM" id="SSF53623">
    <property type="entry name" value="MurD-like peptide ligases, catalytic domain"/>
    <property type="match status" value="1"/>
</dbReference>
<comment type="caution">
    <text evidence="5">The sequence shown here is derived from an EMBL/GenBank/DDBJ whole genome shotgun (WGS) entry which is preliminary data.</text>
</comment>
<dbReference type="GO" id="GO:0071555">
    <property type="term" value="P:cell wall organization"/>
    <property type="evidence" value="ECO:0007669"/>
    <property type="project" value="UniProtKB-KW"/>
</dbReference>
<evidence type="ECO:0000259" key="3">
    <source>
        <dbReference type="Pfam" id="PF02875"/>
    </source>
</evidence>
<sequence length="454" mass="51063">MQQSHPIQKAKNLLHLGQAIYANYKYDFPSKKLKILGVTGTDGKTTSTLMLYHILKEENLKVGYISTIGAKIGDQDLDTGLHVTTPDPWMVPKYLDQMVKEGVEYVVLESTSNGFQQNRLWGIEFDGGIITNIKSDHLDYHGTWENYAKAKFQLVKQIKNKGLIVLNKEDKNSFEWIKEQISSQRLDVNMKEVSASQTLNIKHSINGLTFVWQSLEFELHLIGKYNLENALGVIALASEIMPLDVISKHLKTFKAPKGRMEVIKTEPFSVIIDFAHTPNSLESALNSLKELKNSGTKIITVFGCAGMRDKERRKMGEVAARLSDVVILTAEDPRDEKLSNINNEILEYAKESKGQLVAKFNDSEDYEIKNLEELKSDMRTTIEAGNTPFFAFDADDISSRKDAISLAIGIAEKGDIVYLTGKAHEESLAFGAEQVEYPWSEHDVVKESLKSLNK</sequence>
<keyword evidence="2" id="KW-0132">Cell division</keyword>
<keyword evidence="2" id="KW-0133">Cell shape</keyword>
<proteinExistence type="inferred from homology"/>
<keyword evidence="2" id="KW-0961">Cell wall biogenesis/degradation</keyword>
<dbReference type="GO" id="GO:0016881">
    <property type="term" value="F:acid-amino acid ligase activity"/>
    <property type="evidence" value="ECO:0007669"/>
    <property type="project" value="InterPro"/>
</dbReference>
<dbReference type="InterPro" id="IPR013221">
    <property type="entry name" value="Mur_ligase_cen"/>
</dbReference>
<dbReference type="InterPro" id="IPR004101">
    <property type="entry name" value="Mur_ligase_C"/>
</dbReference>
<dbReference type="Gene3D" id="3.40.1190.10">
    <property type="entry name" value="Mur-like, catalytic domain"/>
    <property type="match status" value="1"/>
</dbReference>
<dbReference type="InterPro" id="IPR036615">
    <property type="entry name" value="Mur_ligase_C_dom_sf"/>
</dbReference>
<dbReference type="InterPro" id="IPR005761">
    <property type="entry name" value="UDP-N-AcMur-Glu-dNH2Pim_ligase"/>
</dbReference>
<keyword evidence="2" id="KW-0573">Peptidoglycan synthesis</keyword>
<dbReference type="GO" id="GO:0051301">
    <property type="term" value="P:cell division"/>
    <property type="evidence" value="ECO:0007669"/>
    <property type="project" value="UniProtKB-KW"/>
</dbReference>
<name>A0A955I6I9_9BACT</name>
<reference evidence="5" key="1">
    <citation type="submission" date="2020-04" db="EMBL/GenBank/DDBJ databases">
        <authorList>
            <person name="Zhang T."/>
        </authorList>
    </citation>
    <scope>NUCLEOTIDE SEQUENCE</scope>
    <source>
        <strain evidence="5">HKST-UBA15</strain>
    </source>
</reference>
<dbReference type="GO" id="GO:0005524">
    <property type="term" value="F:ATP binding"/>
    <property type="evidence" value="ECO:0007669"/>
    <property type="project" value="InterPro"/>
</dbReference>
<comment type="pathway">
    <text evidence="2">Cell wall biogenesis; peptidoglycan biosynthesis.</text>
</comment>
<keyword evidence="2" id="KW-0131">Cell cycle</keyword>
<dbReference type="EMBL" id="JAGQLL010000006">
    <property type="protein sequence ID" value="MCA9379680.1"/>
    <property type="molecule type" value="Genomic_DNA"/>
</dbReference>
<dbReference type="Proteomes" id="UP000745577">
    <property type="component" value="Unassembled WGS sequence"/>
</dbReference>
<dbReference type="PANTHER" id="PTHR23135:SF4">
    <property type="entry name" value="UDP-N-ACETYLMURAMOYL-L-ALANYL-D-GLUTAMATE--2,6-DIAMINOPIMELATE LIGASE MURE HOMOLOG, CHLOROPLASTIC"/>
    <property type="match status" value="1"/>
</dbReference>
<dbReference type="SUPFAM" id="SSF53244">
    <property type="entry name" value="MurD-like peptide ligases, peptide-binding domain"/>
    <property type="match status" value="1"/>
</dbReference>
<dbReference type="AlphaFoldDB" id="A0A955I6I9"/>
<comment type="similarity">
    <text evidence="1">Belongs to the MurCDEF family. MurE subfamily.</text>
</comment>
<dbReference type="PANTHER" id="PTHR23135">
    <property type="entry name" value="MUR LIGASE FAMILY MEMBER"/>
    <property type="match status" value="1"/>
</dbReference>
<feature type="domain" description="Mur ligase C-terminal" evidence="3">
    <location>
        <begin position="258"/>
        <end position="349"/>
    </location>
</feature>
<evidence type="ECO:0000313" key="6">
    <source>
        <dbReference type="Proteomes" id="UP000745577"/>
    </source>
</evidence>
<evidence type="ECO:0000313" key="5">
    <source>
        <dbReference type="EMBL" id="MCA9379680.1"/>
    </source>
</evidence>
<accession>A0A955I6I9</accession>
<feature type="domain" description="Mur ligase central" evidence="4">
    <location>
        <begin position="38"/>
        <end position="237"/>
    </location>
</feature>
<dbReference type="GO" id="GO:0008360">
    <property type="term" value="P:regulation of cell shape"/>
    <property type="evidence" value="ECO:0007669"/>
    <property type="project" value="UniProtKB-KW"/>
</dbReference>
<dbReference type="NCBIfam" id="TIGR01085">
    <property type="entry name" value="murE"/>
    <property type="match status" value="1"/>
</dbReference>
<keyword evidence="5" id="KW-0436">Ligase</keyword>
<dbReference type="GO" id="GO:0005737">
    <property type="term" value="C:cytoplasm"/>
    <property type="evidence" value="ECO:0007669"/>
    <property type="project" value="UniProtKB-SubCell"/>
</dbReference>
<evidence type="ECO:0000256" key="2">
    <source>
        <dbReference type="RuleBase" id="RU004135"/>
    </source>
</evidence>
<evidence type="ECO:0000259" key="4">
    <source>
        <dbReference type="Pfam" id="PF08245"/>
    </source>
</evidence>
<evidence type="ECO:0000256" key="1">
    <source>
        <dbReference type="ARBA" id="ARBA00005898"/>
    </source>
</evidence>
<protein>
    <submittedName>
        <fullName evidence="5">UDP-N-acetylmuramoyl-L-alanyl-D-glutamate--2, 6-diaminopimelate ligase</fullName>
    </submittedName>
</protein>
<dbReference type="InterPro" id="IPR036565">
    <property type="entry name" value="Mur-like_cat_sf"/>
</dbReference>
<dbReference type="Gene3D" id="3.90.190.20">
    <property type="entry name" value="Mur ligase, C-terminal domain"/>
    <property type="match status" value="1"/>
</dbReference>
<gene>
    <name evidence="5" type="ORF">KC675_00720</name>
</gene>
<dbReference type="Pfam" id="PF08245">
    <property type="entry name" value="Mur_ligase_M"/>
    <property type="match status" value="1"/>
</dbReference>
<comment type="subcellular location">
    <subcellularLocation>
        <location evidence="2">Cytoplasm</location>
    </subcellularLocation>
</comment>